<dbReference type="AlphaFoldDB" id="A0A2T2NIL6"/>
<dbReference type="PANTHER" id="PTHR31845">
    <property type="entry name" value="FINGER DOMAIN PROTEIN, PUTATIVE-RELATED"/>
    <property type="match status" value="1"/>
</dbReference>
<dbReference type="Pfam" id="PF04082">
    <property type="entry name" value="Fungal_trans"/>
    <property type="match status" value="1"/>
</dbReference>
<dbReference type="PROSITE" id="PS00463">
    <property type="entry name" value="ZN2_CY6_FUNGAL_1"/>
    <property type="match status" value="1"/>
</dbReference>
<dbReference type="InterPro" id="IPR036864">
    <property type="entry name" value="Zn2-C6_fun-type_DNA-bd_sf"/>
</dbReference>
<reference evidence="11 12" key="1">
    <citation type="journal article" date="2018" name="Front. Microbiol.">
        <title>Genome-Wide Analysis of Corynespora cassiicola Leaf Fall Disease Putative Effectors.</title>
        <authorList>
            <person name="Lopez D."/>
            <person name="Ribeiro S."/>
            <person name="Label P."/>
            <person name="Fumanal B."/>
            <person name="Venisse J.S."/>
            <person name="Kohler A."/>
            <person name="de Oliveira R.R."/>
            <person name="Labutti K."/>
            <person name="Lipzen A."/>
            <person name="Lail K."/>
            <person name="Bauer D."/>
            <person name="Ohm R.A."/>
            <person name="Barry K.W."/>
            <person name="Spatafora J."/>
            <person name="Grigoriev I.V."/>
            <person name="Martin F.M."/>
            <person name="Pujade-Renaud V."/>
        </authorList>
    </citation>
    <scope>NUCLEOTIDE SEQUENCE [LARGE SCALE GENOMIC DNA]</scope>
    <source>
        <strain evidence="11 12">Philippines</strain>
    </source>
</reference>
<dbReference type="Gene3D" id="4.10.240.10">
    <property type="entry name" value="Zn(2)-C6 fungal-type DNA-binding domain"/>
    <property type="match status" value="1"/>
</dbReference>
<dbReference type="GO" id="GO:0006351">
    <property type="term" value="P:DNA-templated transcription"/>
    <property type="evidence" value="ECO:0007669"/>
    <property type="project" value="InterPro"/>
</dbReference>
<feature type="region of interest" description="Disordered" evidence="9">
    <location>
        <begin position="653"/>
        <end position="685"/>
    </location>
</feature>
<evidence type="ECO:0000256" key="8">
    <source>
        <dbReference type="SAM" id="Coils"/>
    </source>
</evidence>
<feature type="coiled-coil region" evidence="8">
    <location>
        <begin position="101"/>
        <end position="128"/>
    </location>
</feature>
<evidence type="ECO:0000313" key="11">
    <source>
        <dbReference type="EMBL" id="PSN65282.1"/>
    </source>
</evidence>
<dbReference type="CDD" id="cd00067">
    <property type="entry name" value="GAL4"/>
    <property type="match status" value="1"/>
</dbReference>
<dbReference type="GO" id="GO:0005634">
    <property type="term" value="C:nucleus"/>
    <property type="evidence" value="ECO:0007669"/>
    <property type="project" value="UniProtKB-SubCell"/>
</dbReference>
<dbReference type="SMART" id="SM00906">
    <property type="entry name" value="Fungal_trans"/>
    <property type="match status" value="1"/>
</dbReference>
<comment type="subcellular location">
    <subcellularLocation>
        <location evidence="1">Nucleus</location>
    </subcellularLocation>
</comment>
<evidence type="ECO:0000256" key="2">
    <source>
        <dbReference type="ARBA" id="ARBA00022723"/>
    </source>
</evidence>
<accession>A0A2T2NIL6</accession>
<feature type="compositionally biased region" description="Pro residues" evidence="9">
    <location>
        <begin position="138"/>
        <end position="147"/>
    </location>
</feature>
<feature type="region of interest" description="Disordered" evidence="9">
    <location>
        <begin position="132"/>
        <end position="159"/>
    </location>
</feature>
<keyword evidence="5" id="KW-0238">DNA-binding</keyword>
<keyword evidence="8" id="KW-0175">Coiled coil</keyword>
<feature type="compositionally biased region" description="Polar residues" evidence="9">
    <location>
        <begin position="1"/>
        <end position="35"/>
    </location>
</feature>
<feature type="domain" description="Zn(2)-C6 fungal-type" evidence="10">
    <location>
        <begin position="62"/>
        <end position="95"/>
    </location>
</feature>
<evidence type="ECO:0000256" key="3">
    <source>
        <dbReference type="ARBA" id="ARBA00022833"/>
    </source>
</evidence>
<protein>
    <recommendedName>
        <fullName evidence="10">Zn(2)-C6 fungal-type domain-containing protein</fullName>
    </recommendedName>
</protein>
<dbReference type="InterPro" id="IPR051089">
    <property type="entry name" value="prtT"/>
</dbReference>
<evidence type="ECO:0000313" key="12">
    <source>
        <dbReference type="Proteomes" id="UP000240883"/>
    </source>
</evidence>
<dbReference type="InterPro" id="IPR007219">
    <property type="entry name" value="XnlR_reg_dom"/>
</dbReference>
<evidence type="ECO:0000256" key="5">
    <source>
        <dbReference type="ARBA" id="ARBA00023125"/>
    </source>
</evidence>
<name>A0A2T2NIL6_CORCC</name>
<dbReference type="STRING" id="1448308.A0A2T2NIL6"/>
<keyword evidence="4" id="KW-0805">Transcription regulation</keyword>
<evidence type="ECO:0000256" key="1">
    <source>
        <dbReference type="ARBA" id="ARBA00004123"/>
    </source>
</evidence>
<proteinExistence type="predicted"/>
<dbReference type="CDD" id="cd12148">
    <property type="entry name" value="fungal_TF_MHR"/>
    <property type="match status" value="1"/>
</dbReference>
<evidence type="ECO:0000256" key="4">
    <source>
        <dbReference type="ARBA" id="ARBA00023015"/>
    </source>
</evidence>
<dbReference type="SMART" id="SM00066">
    <property type="entry name" value="GAL4"/>
    <property type="match status" value="1"/>
</dbReference>
<dbReference type="GO" id="GO:0000976">
    <property type="term" value="F:transcription cis-regulatory region binding"/>
    <property type="evidence" value="ECO:0007669"/>
    <property type="project" value="TreeGrafter"/>
</dbReference>
<keyword evidence="6" id="KW-0804">Transcription</keyword>
<dbReference type="PANTHER" id="PTHR31845:SF21">
    <property type="entry name" value="REGULATORY PROTEIN LEU3"/>
    <property type="match status" value="1"/>
</dbReference>
<feature type="region of interest" description="Disordered" evidence="9">
    <location>
        <begin position="1"/>
        <end position="53"/>
    </location>
</feature>
<dbReference type="SUPFAM" id="SSF57701">
    <property type="entry name" value="Zn2/Cys6 DNA-binding domain"/>
    <property type="match status" value="1"/>
</dbReference>
<keyword evidence="12" id="KW-1185">Reference proteome</keyword>
<dbReference type="GO" id="GO:0001216">
    <property type="term" value="F:DNA-binding transcription activator activity"/>
    <property type="evidence" value="ECO:0007669"/>
    <property type="project" value="UniProtKB-ARBA"/>
</dbReference>
<dbReference type="InterPro" id="IPR001138">
    <property type="entry name" value="Zn2Cys6_DnaBD"/>
</dbReference>
<keyword evidence="7" id="KW-0539">Nucleus</keyword>
<evidence type="ECO:0000256" key="6">
    <source>
        <dbReference type="ARBA" id="ARBA00023163"/>
    </source>
</evidence>
<dbReference type="EMBL" id="KZ678137">
    <property type="protein sequence ID" value="PSN65282.1"/>
    <property type="molecule type" value="Genomic_DNA"/>
</dbReference>
<sequence>MLSMSPTTPGNGTQAQPLSYATSPTSARSQTFKRSLSSDDEHDNGDSGRGPAARRHAAVKRACNECRQQKLKCNVQQDPFVSCARCIKQNLRCVIEPNFKRVGKRNRNAEMEKEMEALRERLAMYEGRQVLSGQPTLNAPPPPPPPQQQQQQQQPSIETAHAFTTASALPPDDDDAFLHSQHQQVAATSLLDLRSGSPMFHTLGEVRLAPTQVNELFTEFFQLYHPFLPFLDPTRSPDEVYSKDSKLLFWAIISVAARHYDTDSGLLDRLKEPLTNLIWQMIKAPPNHHVVKALCLLCTWPLPAQRTVTDPTFRLCGLMMQMAMQIGLHQPTHAQDFSRTKVRLRQEDIHDRLRTWAVCNIVAQTVSTGHGQPSITLYDSTLEFSQDDADHMRILPPDLFVRLRQEMAASRINKLLYSANSHRFSDGAANTYKQLEADRLKEERGMLDGVNKDLEELHHNAVSLHLHLYSFFNTEQRLDRRDDLVALYFAATAFLDRVFQLARENKLRYVPYHIMQMALAGGFALLKLLNSDFAGRLPSEGRQYVLQTVEALRKSKVEPNDLLDRFAEVLAQLWKESSRGRSLHSMSQSPVVSNPGMVTMFNNNNQNQGQRRESVGMLEDPLGLIIRSRMSMSVVFDCVWRWRESQVSGAAEQLDTTVVNNPTNPDSSSNSTPPPGIVVENPTHGLPNFNPHLNTLSMPLQLPNGLASANSYEFFDSVSWMLEAQTGWDGQYGAGTFAHDFGA</sequence>
<dbReference type="GO" id="GO:0008270">
    <property type="term" value="F:zinc ion binding"/>
    <property type="evidence" value="ECO:0007669"/>
    <property type="project" value="InterPro"/>
</dbReference>
<dbReference type="Pfam" id="PF00172">
    <property type="entry name" value="Zn_clus"/>
    <property type="match status" value="1"/>
</dbReference>
<dbReference type="GO" id="GO:0000981">
    <property type="term" value="F:DNA-binding transcription factor activity, RNA polymerase II-specific"/>
    <property type="evidence" value="ECO:0007669"/>
    <property type="project" value="InterPro"/>
</dbReference>
<dbReference type="Proteomes" id="UP000240883">
    <property type="component" value="Unassembled WGS sequence"/>
</dbReference>
<evidence type="ECO:0000256" key="9">
    <source>
        <dbReference type="SAM" id="MobiDB-lite"/>
    </source>
</evidence>
<dbReference type="OrthoDB" id="2341546at2759"/>
<evidence type="ECO:0000259" key="10">
    <source>
        <dbReference type="PROSITE" id="PS50048"/>
    </source>
</evidence>
<gene>
    <name evidence="11" type="ORF">BS50DRAFT_54722</name>
</gene>
<evidence type="ECO:0000256" key="7">
    <source>
        <dbReference type="ARBA" id="ARBA00023242"/>
    </source>
</evidence>
<dbReference type="FunFam" id="4.10.240.10:FF:000003">
    <property type="entry name" value="C6 transcription factor (Leu3)"/>
    <property type="match status" value="1"/>
</dbReference>
<keyword evidence="2" id="KW-0479">Metal-binding</keyword>
<dbReference type="PROSITE" id="PS50048">
    <property type="entry name" value="ZN2_CY6_FUNGAL_2"/>
    <property type="match status" value="1"/>
</dbReference>
<feature type="compositionally biased region" description="Low complexity" evidence="9">
    <location>
        <begin position="660"/>
        <end position="671"/>
    </location>
</feature>
<keyword evidence="3" id="KW-0862">Zinc</keyword>
<organism evidence="11 12">
    <name type="scientific">Corynespora cassiicola Philippines</name>
    <dbReference type="NCBI Taxonomy" id="1448308"/>
    <lineage>
        <taxon>Eukaryota</taxon>
        <taxon>Fungi</taxon>
        <taxon>Dikarya</taxon>
        <taxon>Ascomycota</taxon>
        <taxon>Pezizomycotina</taxon>
        <taxon>Dothideomycetes</taxon>
        <taxon>Pleosporomycetidae</taxon>
        <taxon>Pleosporales</taxon>
        <taxon>Corynesporascaceae</taxon>
        <taxon>Corynespora</taxon>
    </lineage>
</organism>